<evidence type="ECO:0000313" key="2">
    <source>
        <dbReference type="Proteomes" id="UP001153642"/>
    </source>
</evidence>
<organism evidence="1 2">
    <name type="scientific">Galbibacter pacificus</name>
    <dbReference type="NCBI Taxonomy" id="2996052"/>
    <lineage>
        <taxon>Bacteria</taxon>
        <taxon>Pseudomonadati</taxon>
        <taxon>Bacteroidota</taxon>
        <taxon>Flavobacteriia</taxon>
        <taxon>Flavobacteriales</taxon>
        <taxon>Flavobacteriaceae</taxon>
        <taxon>Galbibacter</taxon>
    </lineage>
</organism>
<dbReference type="Pfam" id="PF20459">
    <property type="entry name" value="DUF6712"/>
    <property type="match status" value="1"/>
</dbReference>
<dbReference type="EMBL" id="JAPMUA010000002">
    <property type="protein sequence ID" value="MDG3585757.1"/>
    <property type="molecule type" value="Genomic_DNA"/>
</dbReference>
<sequence>MNRLINADDIKQYKDIGKKVDEEKINQIIDLAQDVDLRGLLNNDFYFEVINHKDEANYQDALTGSTFGLNGALYSHFGIKAILVDFFYARYVMQVNVNITPFGSTTKLSDDSEATPISVLKDIAKTNEQQAMAKWQLTKMYLDANKNLFQFWNTHTSTNDSSSNRLSFSLIGGRKKY</sequence>
<keyword evidence="2" id="KW-1185">Reference proteome</keyword>
<accession>A0ABT6FRK7</accession>
<dbReference type="Proteomes" id="UP001153642">
    <property type="component" value="Unassembled WGS sequence"/>
</dbReference>
<comment type="caution">
    <text evidence="1">The sequence shown here is derived from an EMBL/GenBank/DDBJ whole genome shotgun (WGS) entry which is preliminary data.</text>
</comment>
<proteinExistence type="predicted"/>
<gene>
    <name evidence="1" type="ORF">OSR52_07735</name>
</gene>
<protein>
    <submittedName>
        <fullName evidence="1">Uncharacterized protein</fullName>
    </submittedName>
</protein>
<dbReference type="RefSeq" id="WP_277898987.1">
    <property type="nucleotide sequence ID" value="NZ_JAPMUA010000002.1"/>
</dbReference>
<name>A0ABT6FRK7_9FLAO</name>
<reference evidence="1" key="1">
    <citation type="submission" date="2022-11" db="EMBL/GenBank/DDBJ databases">
        <title>High-quality draft genome sequence of Galbibacter sp. strain CMA-7.</title>
        <authorList>
            <person name="Wei L."/>
            <person name="Dong C."/>
            <person name="Shao Z."/>
        </authorList>
    </citation>
    <scope>NUCLEOTIDE SEQUENCE</scope>
    <source>
        <strain evidence="1">CMA-7</strain>
    </source>
</reference>
<dbReference type="InterPro" id="IPR046558">
    <property type="entry name" value="DUF6712"/>
</dbReference>
<evidence type="ECO:0000313" key="1">
    <source>
        <dbReference type="EMBL" id="MDG3585757.1"/>
    </source>
</evidence>